<keyword evidence="4 5" id="KW-0720">Serine protease</keyword>
<dbReference type="PROSITE" id="PS51892">
    <property type="entry name" value="SUBTILASE"/>
    <property type="match status" value="1"/>
</dbReference>
<gene>
    <name evidence="9" type="ORF">NA56DRAFT_606417</name>
</gene>
<dbReference type="InterPro" id="IPR000209">
    <property type="entry name" value="Peptidase_S8/S53_dom"/>
</dbReference>
<feature type="active site" description="Charge relay system" evidence="5">
    <location>
        <position position="932"/>
    </location>
</feature>
<accession>A0A2J6PSS7</accession>
<keyword evidence="3 5" id="KW-0378">Hydrolase</keyword>
<evidence type="ECO:0000313" key="9">
    <source>
        <dbReference type="EMBL" id="PMD17097.1"/>
    </source>
</evidence>
<dbReference type="GO" id="GO:0006508">
    <property type="term" value="P:proteolysis"/>
    <property type="evidence" value="ECO:0007669"/>
    <property type="project" value="UniProtKB-KW"/>
</dbReference>
<sequence length="1011" mass="113612">MALELDQDLLVERDKRDDTALHMALASEKWEPLVACMCDNATEDTMKRALDITNSKGETCVHLAVAGELDIASRLVELAKPDTLLRQRHAESTGKDLKGGGNTPLHDAVAYERCVIEEPKCRRKDGCNDCPDKEDQAWEKHKRVLEVVELLVSKNPKALTVKNAADQSPYLYHISTRKEPEKGDTANERPEKQPHGRTLGMILFDGASTSRNDDAPALLGNILSGDPKLNLKPNSSKVSGPGYAGGEKPKLDQTAPGVGRPAATIVSQKPKDVSMLPPDLDDCGTVKSEKLADEVKEHLLEYSFLLGNFEMACKCFFGDRRDKDYKDPNFRPGYPLGSGEDSCYEDLLDPPQVMSQVDLIVPYTAPDEKTWDILSAEEQKLKQQSLWEDDMDSLRSVFNLIRTKKVEKILRLTVTDNFDRPCSDEVIEDCLRNFDIRYLDWRKYDLCIDVVLNAAPRNLESYGSYTRKIKLFDHELKKNVTAVRTKLLLRSKRDTLQIQLKYEENKRKQTEQAEARLNDWMEITRGKREESIAQVNRGLRTNSKLQNKIKKYDRIIKDAESDMKNLRDGDEFSKQTIKMLEQMATNITAQIKHFDEDTEEARMQTLLVRSSKSASEVAEDASKIKQPEISGGSILGLSSLSKMPIENIPQLFNTRGGHVAWKFHTNLTIEDEPKEEDDEDLDTKLEESDDVDAPIQQHRWLKNMNEFLDKYVRISESPGSSSFRVKVALIDDGVDANLEQFKGCIHHKGWPYGEPTSTEYPFYHSATGHGTEMAKLIQMICPNVRLYVAKLGAWTGKERVGRLGEASTAENAREAVEWALKQDVHIISMSWSLVRKDGSDGSPSNAEQIRLLDEQIQEAARRGIIMYCAAADESYYGSNKELYPKKADTEHIKAVGSAMENGQPSNFVDASQVDYLFPGEEIQGLGDKKGSSAATAIASGLAALILWCFEQHQGSTGVKKIAHPKKMHYLFTKLKARESKWVDATKVFKEGNNIGNVVSYCGKVVDAMDMS</sequence>
<feature type="coiled-coil region" evidence="6">
    <location>
        <begin position="542"/>
        <end position="569"/>
    </location>
</feature>
<organism evidence="9 10">
    <name type="scientific">Hyaloscypha hepaticicola</name>
    <dbReference type="NCBI Taxonomy" id="2082293"/>
    <lineage>
        <taxon>Eukaryota</taxon>
        <taxon>Fungi</taxon>
        <taxon>Dikarya</taxon>
        <taxon>Ascomycota</taxon>
        <taxon>Pezizomycotina</taxon>
        <taxon>Leotiomycetes</taxon>
        <taxon>Helotiales</taxon>
        <taxon>Hyaloscyphaceae</taxon>
        <taxon>Hyaloscypha</taxon>
    </lineage>
</organism>
<dbReference type="PANTHER" id="PTHR43806:SF58">
    <property type="entry name" value="ALKALINE PROTEASE 1-RELATED"/>
    <property type="match status" value="1"/>
</dbReference>
<dbReference type="Gene3D" id="1.25.40.20">
    <property type="entry name" value="Ankyrin repeat-containing domain"/>
    <property type="match status" value="1"/>
</dbReference>
<dbReference type="CDD" id="cd07491">
    <property type="entry name" value="Peptidases_S8_7"/>
    <property type="match status" value="1"/>
</dbReference>
<keyword evidence="10" id="KW-1185">Reference proteome</keyword>
<dbReference type="InterPro" id="IPR023827">
    <property type="entry name" value="Peptidase_S8_Asp-AS"/>
</dbReference>
<protein>
    <recommendedName>
        <fullName evidence="8">Peptidase S8/S53 domain-containing protein</fullName>
    </recommendedName>
</protein>
<reference evidence="9 10" key="1">
    <citation type="submission" date="2016-05" db="EMBL/GenBank/DDBJ databases">
        <title>A degradative enzymes factory behind the ericoid mycorrhizal symbiosis.</title>
        <authorList>
            <consortium name="DOE Joint Genome Institute"/>
            <person name="Martino E."/>
            <person name="Morin E."/>
            <person name="Grelet G."/>
            <person name="Kuo A."/>
            <person name="Kohler A."/>
            <person name="Daghino S."/>
            <person name="Barry K."/>
            <person name="Choi C."/>
            <person name="Cichocki N."/>
            <person name="Clum A."/>
            <person name="Copeland A."/>
            <person name="Hainaut M."/>
            <person name="Haridas S."/>
            <person name="Labutti K."/>
            <person name="Lindquist E."/>
            <person name="Lipzen A."/>
            <person name="Khouja H.-R."/>
            <person name="Murat C."/>
            <person name="Ohm R."/>
            <person name="Olson A."/>
            <person name="Spatafora J."/>
            <person name="Veneault-Fourrey C."/>
            <person name="Henrissat B."/>
            <person name="Grigoriev I."/>
            <person name="Martin F."/>
            <person name="Perotto S."/>
        </authorList>
    </citation>
    <scope>NUCLEOTIDE SEQUENCE [LARGE SCALE GENOMIC DNA]</scope>
    <source>
        <strain evidence="9 10">UAMH 7357</strain>
    </source>
</reference>
<dbReference type="PRINTS" id="PR00723">
    <property type="entry name" value="SUBTILISIN"/>
</dbReference>
<feature type="compositionally biased region" description="Basic and acidic residues" evidence="7">
    <location>
        <begin position="176"/>
        <end position="194"/>
    </location>
</feature>
<feature type="active site" description="Charge relay system" evidence="5">
    <location>
        <position position="769"/>
    </location>
</feature>
<dbReference type="Pfam" id="PF00082">
    <property type="entry name" value="Peptidase_S8"/>
    <property type="match status" value="1"/>
</dbReference>
<dbReference type="GO" id="GO:0004252">
    <property type="term" value="F:serine-type endopeptidase activity"/>
    <property type="evidence" value="ECO:0007669"/>
    <property type="project" value="UniProtKB-UniRule"/>
</dbReference>
<evidence type="ECO:0000256" key="6">
    <source>
        <dbReference type="SAM" id="Coils"/>
    </source>
</evidence>
<comment type="similarity">
    <text evidence="1 5">Belongs to the peptidase S8 family.</text>
</comment>
<dbReference type="InterPro" id="IPR015500">
    <property type="entry name" value="Peptidase_S8_subtilisin-rel"/>
</dbReference>
<dbReference type="OrthoDB" id="5386278at2759"/>
<dbReference type="PROSITE" id="PS00136">
    <property type="entry name" value="SUBTILASE_ASP"/>
    <property type="match status" value="1"/>
</dbReference>
<dbReference type="InterPro" id="IPR050131">
    <property type="entry name" value="Peptidase_S8_subtilisin-like"/>
</dbReference>
<evidence type="ECO:0000259" key="8">
    <source>
        <dbReference type="Pfam" id="PF00082"/>
    </source>
</evidence>
<dbReference type="PANTHER" id="PTHR43806">
    <property type="entry name" value="PEPTIDASE S8"/>
    <property type="match status" value="1"/>
</dbReference>
<dbReference type="SUPFAM" id="SSF52743">
    <property type="entry name" value="Subtilisin-like"/>
    <property type="match status" value="1"/>
</dbReference>
<evidence type="ECO:0000256" key="3">
    <source>
        <dbReference type="ARBA" id="ARBA00022801"/>
    </source>
</evidence>
<dbReference type="InterPro" id="IPR036852">
    <property type="entry name" value="Peptidase_S8/S53_dom_sf"/>
</dbReference>
<dbReference type="Proteomes" id="UP000235672">
    <property type="component" value="Unassembled WGS sequence"/>
</dbReference>
<proteinExistence type="inferred from homology"/>
<dbReference type="SUPFAM" id="SSF48403">
    <property type="entry name" value="Ankyrin repeat"/>
    <property type="match status" value="1"/>
</dbReference>
<evidence type="ECO:0000256" key="2">
    <source>
        <dbReference type="ARBA" id="ARBA00022670"/>
    </source>
</evidence>
<feature type="region of interest" description="Disordered" evidence="7">
    <location>
        <begin position="230"/>
        <end position="258"/>
    </location>
</feature>
<dbReference type="AlphaFoldDB" id="A0A2J6PSS7"/>
<dbReference type="Gene3D" id="3.40.50.200">
    <property type="entry name" value="Peptidase S8/S53 domain"/>
    <property type="match status" value="1"/>
</dbReference>
<dbReference type="EMBL" id="KZ613501">
    <property type="protein sequence ID" value="PMD17097.1"/>
    <property type="molecule type" value="Genomic_DNA"/>
</dbReference>
<evidence type="ECO:0000256" key="7">
    <source>
        <dbReference type="SAM" id="MobiDB-lite"/>
    </source>
</evidence>
<name>A0A2J6PSS7_9HELO</name>
<evidence type="ECO:0000256" key="1">
    <source>
        <dbReference type="ARBA" id="ARBA00011073"/>
    </source>
</evidence>
<keyword evidence="6" id="KW-0175">Coiled coil</keyword>
<evidence type="ECO:0000313" key="10">
    <source>
        <dbReference type="Proteomes" id="UP000235672"/>
    </source>
</evidence>
<keyword evidence="2 5" id="KW-0645">Protease</keyword>
<feature type="active site" description="Charge relay system" evidence="5">
    <location>
        <position position="731"/>
    </location>
</feature>
<feature type="domain" description="Peptidase S8/S53" evidence="8">
    <location>
        <begin position="725"/>
        <end position="947"/>
    </location>
</feature>
<evidence type="ECO:0000256" key="5">
    <source>
        <dbReference type="PROSITE-ProRule" id="PRU01240"/>
    </source>
</evidence>
<evidence type="ECO:0000256" key="4">
    <source>
        <dbReference type="ARBA" id="ARBA00022825"/>
    </source>
</evidence>
<feature type="region of interest" description="Disordered" evidence="7">
    <location>
        <begin position="176"/>
        <end position="198"/>
    </location>
</feature>
<dbReference type="InterPro" id="IPR036770">
    <property type="entry name" value="Ankyrin_rpt-contain_sf"/>
</dbReference>